<feature type="compositionally biased region" description="Basic and acidic residues" evidence="1">
    <location>
        <begin position="45"/>
        <end position="60"/>
    </location>
</feature>
<evidence type="ECO:0000313" key="3">
    <source>
        <dbReference type="Proteomes" id="UP000030377"/>
    </source>
</evidence>
<name>A0A0A3XKP8_BRAJP</name>
<evidence type="ECO:0000256" key="1">
    <source>
        <dbReference type="SAM" id="MobiDB-lite"/>
    </source>
</evidence>
<accession>A0A0A3XKP8</accession>
<sequence length="75" mass="8511">MGGESPIMFLSIDAYARRYRIRGAAFETFHALVGALDEEYLEHVQRKSDDARQADEERRRVAARGPAPNPNEATY</sequence>
<dbReference type="Proteomes" id="UP000030377">
    <property type="component" value="Unassembled WGS sequence"/>
</dbReference>
<organism evidence="2 3">
    <name type="scientific">Bradyrhizobium japonicum</name>
    <dbReference type="NCBI Taxonomy" id="375"/>
    <lineage>
        <taxon>Bacteria</taxon>
        <taxon>Pseudomonadati</taxon>
        <taxon>Pseudomonadota</taxon>
        <taxon>Alphaproteobacteria</taxon>
        <taxon>Hyphomicrobiales</taxon>
        <taxon>Nitrobacteraceae</taxon>
        <taxon>Bradyrhizobium</taxon>
    </lineage>
</organism>
<protein>
    <submittedName>
        <fullName evidence="2">Uncharacterized protein</fullName>
    </submittedName>
</protein>
<evidence type="ECO:0000313" key="2">
    <source>
        <dbReference type="EMBL" id="KGT73731.1"/>
    </source>
</evidence>
<dbReference type="AlphaFoldDB" id="A0A0A3XKP8"/>
<comment type="caution">
    <text evidence="2">The sequence shown here is derived from an EMBL/GenBank/DDBJ whole genome shotgun (WGS) entry which is preliminary data.</text>
</comment>
<feature type="region of interest" description="Disordered" evidence="1">
    <location>
        <begin position="45"/>
        <end position="75"/>
    </location>
</feature>
<gene>
    <name evidence="2" type="ORF">MA20_43080</name>
</gene>
<reference evidence="2 3" key="1">
    <citation type="submission" date="2014-09" db="EMBL/GenBank/DDBJ databases">
        <title>Draft genome of Bradyrhizobium japonicum Is-34.</title>
        <authorList>
            <person name="Tsurumaru H."/>
            <person name="Yamakawa T."/>
            <person name="Hashimoto S."/>
            <person name="Okizaki K."/>
            <person name="Kanesaki Y."/>
            <person name="Yoshikawa H."/>
            <person name="Yajima S."/>
        </authorList>
    </citation>
    <scope>NUCLEOTIDE SEQUENCE [LARGE SCALE GENOMIC DNA]</scope>
    <source>
        <strain evidence="2 3">Is-34</strain>
    </source>
</reference>
<dbReference type="EMBL" id="JRPN01000042">
    <property type="protein sequence ID" value="KGT73731.1"/>
    <property type="molecule type" value="Genomic_DNA"/>
</dbReference>
<proteinExistence type="predicted"/>